<evidence type="ECO:0008006" key="3">
    <source>
        <dbReference type="Google" id="ProtNLM"/>
    </source>
</evidence>
<evidence type="ECO:0000313" key="1">
    <source>
        <dbReference type="EMBL" id="PNS10102.1"/>
    </source>
</evidence>
<dbReference type="OrthoDB" id="6534834at2"/>
<accession>A0A2K1Q4X7</accession>
<dbReference type="AlphaFoldDB" id="A0A2K1Q4X7"/>
<gene>
    <name evidence="1" type="ORF">COO59_19125</name>
</gene>
<comment type="caution">
    <text evidence="1">The sequence shown here is derived from an EMBL/GenBank/DDBJ whole genome shotgun (WGS) entry which is preliminary data.</text>
</comment>
<proteinExistence type="predicted"/>
<dbReference type="EMBL" id="NWUO01000022">
    <property type="protein sequence ID" value="PNS10102.1"/>
    <property type="molecule type" value="Genomic_DNA"/>
</dbReference>
<organism evidence="1 2">
    <name type="scientific">Mixta theicola</name>
    <dbReference type="NCBI Taxonomy" id="1458355"/>
    <lineage>
        <taxon>Bacteria</taxon>
        <taxon>Pseudomonadati</taxon>
        <taxon>Pseudomonadota</taxon>
        <taxon>Gammaproteobacteria</taxon>
        <taxon>Enterobacterales</taxon>
        <taxon>Erwiniaceae</taxon>
        <taxon>Mixta</taxon>
    </lineage>
</organism>
<sequence>MTNHIIPIEKACSDLKEYAYKLSLVYFSMDTARKMLLDEISHLTDYLLHEVRSGCLTAAGALAVIKKEQTFLEEQQFRLTNERTIYYAAIEIEKKRAITNLILKQAGFIGGGLQVFAGFGVCKATLGMACSAYGAPLIAHGANNAYENGYYLLFHQSRVGYVKGLYHAIARQAGVTAGSSDYIYNIADLALSGYGLGRNVLRADTFRLYRHINHDFIRGWKSMGKTALFVEAYVDGATLTGIYIQHQQGGNE</sequence>
<protein>
    <recommendedName>
        <fullName evidence="3">DUF4225 domain-containing protein</fullName>
    </recommendedName>
</protein>
<dbReference type="Pfam" id="PF13988">
    <property type="entry name" value="DUF4225"/>
    <property type="match status" value="1"/>
</dbReference>
<reference evidence="2" key="1">
    <citation type="submission" date="2017-09" db="EMBL/GenBank/DDBJ databases">
        <authorList>
            <person name="Palmer M."/>
            <person name="Steenkamp E.T."/>
            <person name="Coetzee M.P."/>
            <person name="Avontuur J.R."/>
            <person name="Van Zyl E."/>
            <person name="Chan W.-Y."/>
            <person name="Blom J."/>
            <person name="Venter S.N."/>
        </authorList>
    </citation>
    <scope>NUCLEOTIDE SEQUENCE [LARGE SCALE GENOMIC DNA]</scope>
    <source>
        <strain evidence="2">QC88-366</strain>
    </source>
</reference>
<keyword evidence="2" id="KW-1185">Reference proteome</keyword>
<name>A0A2K1Q4X7_9GAMM</name>
<evidence type="ECO:0000313" key="2">
    <source>
        <dbReference type="Proteomes" id="UP000236345"/>
    </source>
</evidence>
<dbReference type="RefSeq" id="WP_103061289.1">
    <property type="nucleotide sequence ID" value="NZ_BSOF01000009.1"/>
</dbReference>
<dbReference type="Proteomes" id="UP000236345">
    <property type="component" value="Unassembled WGS sequence"/>
</dbReference>
<dbReference type="InterPro" id="IPR025320">
    <property type="entry name" value="DUF4225"/>
</dbReference>